<dbReference type="GO" id="GO:0004747">
    <property type="term" value="F:ribokinase activity"/>
    <property type="evidence" value="ECO:0007669"/>
    <property type="project" value="UniProtKB-EC"/>
</dbReference>
<dbReference type="SUPFAM" id="SSF53613">
    <property type="entry name" value="Ribokinase-like"/>
    <property type="match status" value="1"/>
</dbReference>
<feature type="domain" description="Carbohydrate kinase PfkB" evidence="3">
    <location>
        <begin position="48"/>
        <end position="287"/>
    </location>
</feature>
<dbReference type="InterPro" id="IPR002173">
    <property type="entry name" value="Carboh/pur_kinase_PfkB_CS"/>
</dbReference>
<dbReference type="PROSITE" id="PS00584">
    <property type="entry name" value="PFKB_KINASES_2"/>
    <property type="match status" value="1"/>
</dbReference>
<evidence type="ECO:0000259" key="3">
    <source>
        <dbReference type="Pfam" id="PF00294"/>
    </source>
</evidence>
<dbReference type="Gene3D" id="3.40.1190.20">
    <property type="match status" value="1"/>
</dbReference>
<evidence type="ECO:0000256" key="1">
    <source>
        <dbReference type="ARBA" id="ARBA00022679"/>
    </source>
</evidence>
<evidence type="ECO:0000256" key="2">
    <source>
        <dbReference type="ARBA" id="ARBA00022777"/>
    </source>
</evidence>
<protein>
    <submittedName>
        <fullName evidence="4">Ribokinase</fullName>
        <ecNumber evidence="4">2.7.1.15</ecNumber>
    </submittedName>
</protein>
<dbReference type="PANTHER" id="PTHR10584">
    <property type="entry name" value="SUGAR KINASE"/>
    <property type="match status" value="1"/>
</dbReference>
<dbReference type="PANTHER" id="PTHR10584:SF166">
    <property type="entry name" value="RIBOKINASE"/>
    <property type="match status" value="1"/>
</dbReference>
<evidence type="ECO:0000313" key="4">
    <source>
        <dbReference type="EMBL" id="CUV10568.1"/>
    </source>
</evidence>
<dbReference type="GO" id="GO:0005829">
    <property type="term" value="C:cytosol"/>
    <property type="evidence" value="ECO:0007669"/>
    <property type="project" value="TreeGrafter"/>
</dbReference>
<reference evidence="4" key="1">
    <citation type="submission" date="2015-10" db="EMBL/GenBank/DDBJ databases">
        <authorList>
            <person name="Gilbert D.G."/>
        </authorList>
    </citation>
    <scope>NUCLEOTIDE SEQUENCE</scope>
</reference>
<sequence>MVLLIILKSLKMGAYMSGKPILIVGSISLDTIETISDRRESILGGSATYATVSAGKSADVHLVGIIGTDFPEEGKKIFEKYSQDLSNLDQKDGQTFSWGGRYPEDWDDRQTLFTELGVFANYEPKLTEKNKNTPILFLANIHPELQLSVLQQNSKRECVIIDTMNLWIDTARKKLKEVISYCDVLLLNEFEAEQFTRRRNHDDQGAVLQSLGPQQVIIKCGRKGARLYSGHTVETIGVFPVKNVVDPTGAGDAFGGGFAAALAHDESIQEAIINGSALASLCIEGFGIESLDHASNNEIDHRKEYLRNTLNS</sequence>
<gene>
    <name evidence="4" type="ORF">MGWOODY_Mmi686</name>
</gene>
<accession>A0A160VI52</accession>
<dbReference type="InterPro" id="IPR029056">
    <property type="entry name" value="Ribokinase-like"/>
</dbReference>
<keyword evidence="2 4" id="KW-0418">Kinase</keyword>
<keyword evidence="1 4" id="KW-0808">Transferase</keyword>
<proteinExistence type="predicted"/>
<dbReference type="EMBL" id="FAXC01000439">
    <property type="protein sequence ID" value="CUV10568.1"/>
    <property type="molecule type" value="Genomic_DNA"/>
</dbReference>
<dbReference type="AlphaFoldDB" id="A0A160VI52"/>
<organism evidence="4">
    <name type="scientific">hydrothermal vent metagenome</name>
    <dbReference type="NCBI Taxonomy" id="652676"/>
    <lineage>
        <taxon>unclassified sequences</taxon>
        <taxon>metagenomes</taxon>
        <taxon>ecological metagenomes</taxon>
    </lineage>
</organism>
<dbReference type="EC" id="2.7.1.15" evidence="4"/>
<dbReference type="Pfam" id="PF00294">
    <property type="entry name" value="PfkB"/>
    <property type="match status" value="1"/>
</dbReference>
<name>A0A160VI52_9ZZZZ</name>
<dbReference type="InterPro" id="IPR011611">
    <property type="entry name" value="PfkB_dom"/>
</dbReference>